<protein>
    <submittedName>
        <fullName evidence="1">Uncharacterized protein</fullName>
    </submittedName>
</protein>
<organism evidence="1 2">
    <name type="scientific">Vitis vinifera</name>
    <name type="common">Grape</name>
    <dbReference type="NCBI Taxonomy" id="29760"/>
    <lineage>
        <taxon>Eukaryota</taxon>
        <taxon>Viridiplantae</taxon>
        <taxon>Streptophyta</taxon>
        <taxon>Embryophyta</taxon>
        <taxon>Tracheophyta</taxon>
        <taxon>Spermatophyta</taxon>
        <taxon>Magnoliopsida</taxon>
        <taxon>eudicotyledons</taxon>
        <taxon>Gunneridae</taxon>
        <taxon>Pentapetalae</taxon>
        <taxon>rosids</taxon>
        <taxon>Vitales</taxon>
        <taxon>Vitaceae</taxon>
        <taxon>Viteae</taxon>
        <taxon>Vitis</taxon>
    </lineage>
</organism>
<dbReference type="Proteomes" id="UP000288805">
    <property type="component" value="Unassembled WGS sequence"/>
</dbReference>
<sequence>MQLQFDPDSYTILESCWTPKNRLSKHSLERLMTVEIVGFNEIHDRNGIVIALVRSLLKHAKLRVASVRIYDNSMKTLTISYVDVQPSGTVSWPFPPKSINQVGLHSSVGVYVPSKRFCLAVPIWSSWD</sequence>
<evidence type="ECO:0000313" key="2">
    <source>
        <dbReference type="Proteomes" id="UP000288805"/>
    </source>
</evidence>
<gene>
    <name evidence="1" type="ORF">CK203_075902</name>
</gene>
<name>A0A438EF82_VITVI</name>
<dbReference type="EMBL" id="QGNW01001304">
    <property type="protein sequence ID" value="RVW46359.1"/>
    <property type="molecule type" value="Genomic_DNA"/>
</dbReference>
<proteinExistence type="predicted"/>
<evidence type="ECO:0000313" key="1">
    <source>
        <dbReference type="EMBL" id="RVW46359.1"/>
    </source>
</evidence>
<reference evidence="1 2" key="1">
    <citation type="journal article" date="2018" name="PLoS Genet.">
        <title>Population sequencing reveals clonal diversity and ancestral inbreeding in the grapevine cultivar Chardonnay.</title>
        <authorList>
            <person name="Roach M.J."/>
            <person name="Johnson D.L."/>
            <person name="Bohlmann J."/>
            <person name="van Vuuren H.J."/>
            <person name="Jones S.J."/>
            <person name="Pretorius I.S."/>
            <person name="Schmidt S.A."/>
            <person name="Borneman A.R."/>
        </authorList>
    </citation>
    <scope>NUCLEOTIDE SEQUENCE [LARGE SCALE GENOMIC DNA]</scope>
    <source>
        <strain evidence="2">cv. Chardonnay</strain>
        <tissue evidence="1">Leaf</tissue>
    </source>
</reference>
<dbReference type="AlphaFoldDB" id="A0A438EF82"/>
<comment type="caution">
    <text evidence="1">The sequence shown here is derived from an EMBL/GenBank/DDBJ whole genome shotgun (WGS) entry which is preliminary data.</text>
</comment>
<accession>A0A438EF82</accession>